<reference evidence="1 2" key="1">
    <citation type="submission" date="2019-07" db="EMBL/GenBank/DDBJ databases">
        <authorList>
            <person name="Qu J.-H."/>
        </authorList>
    </citation>
    <scope>NUCLEOTIDE SEQUENCE [LARGE SCALE GENOMIC DNA]</scope>
    <source>
        <strain evidence="1 2">MDT1-10-3</strain>
    </source>
</reference>
<comment type="caution">
    <text evidence="1">The sequence shown here is derived from an EMBL/GenBank/DDBJ whole genome shotgun (WGS) entry which is preliminary data.</text>
</comment>
<reference evidence="1 2" key="2">
    <citation type="submission" date="2019-09" db="EMBL/GenBank/DDBJ databases">
        <title>A bacterium isolated from glacier soil.</title>
        <authorList>
            <person name="Liu Q."/>
        </authorList>
    </citation>
    <scope>NUCLEOTIDE SEQUENCE [LARGE SCALE GENOMIC DNA]</scope>
    <source>
        <strain evidence="1 2">MDT1-10-3</strain>
    </source>
</reference>
<proteinExistence type="predicted"/>
<protein>
    <submittedName>
        <fullName evidence="1">Uncharacterized protein</fullName>
    </submittedName>
</protein>
<dbReference type="PROSITE" id="PS51257">
    <property type="entry name" value="PROKAR_LIPOPROTEIN"/>
    <property type="match status" value="1"/>
</dbReference>
<gene>
    <name evidence="1" type="ORF">FOE74_16055</name>
</gene>
<dbReference type="Proteomes" id="UP000323866">
    <property type="component" value="Unassembled WGS sequence"/>
</dbReference>
<accession>A0A5M8Q6S1</accession>
<name>A0A5M8Q6S1_9BACT</name>
<sequence>MKNKVLLVVLLVVCACSSGQKHKQYLSLLKEADSINLVYPTISNPILLTQEETQYLKEVLTHDLNIEKKRI</sequence>
<organism evidence="1 2">
    <name type="scientific">Rufibacter glacialis</name>
    <dbReference type="NCBI Taxonomy" id="1259555"/>
    <lineage>
        <taxon>Bacteria</taxon>
        <taxon>Pseudomonadati</taxon>
        <taxon>Bacteroidota</taxon>
        <taxon>Cytophagia</taxon>
        <taxon>Cytophagales</taxon>
        <taxon>Hymenobacteraceae</taxon>
        <taxon>Rufibacter</taxon>
    </lineage>
</organism>
<dbReference type="EMBL" id="VKKZ01000023">
    <property type="protein sequence ID" value="KAA6431635.1"/>
    <property type="molecule type" value="Genomic_DNA"/>
</dbReference>
<evidence type="ECO:0000313" key="2">
    <source>
        <dbReference type="Proteomes" id="UP000323866"/>
    </source>
</evidence>
<dbReference type="AlphaFoldDB" id="A0A5M8Q6S1"/>
<evidence type="ECO:0000313" key="1">
    <source>
        <dbReference type="EMBL" id="KAA6431635.1"/>
    </source>
</evidence>